<protein>
    <recommendedName>
        <fullName evidence="1">Secretion system C-terminal sorting domain-containing protein</fullName>
    </recommendedName>
</protein>
<dbReference type="NCBIfam" id="TIGR04183">
    <property type="entry name" value="Por_Secre_tail"/>
    <property type="match status" value="1"/>
</dbReference>
<dbReference type="AlphaFoldDB" id="A0A645G725"/>
<comment type="caution">
    <text evidence="2">The sequence shown here is derived from an EMBL/GenBank/DDBJ whole genome shotgun (WGS) entry which is preliminary data.</text>
</comment>
<evidence type="ECO:0000259" key="1">
    <source>
        <dbReference type="Pfam" id="PF18962"/>
    </source>
</evidence>
<gene>
    <name evidence="2" type="ORF">SDC9_169142</name>
</gene>
<sequence>MIFDADVTIAGTITIAAGKTLTIAAGRTLTINAGATLINEGTLNNIGAIINNGTITGINPTNTDHNILIYNNSENQIVIKCIDEFASKGLVTINNMMGQNILTKQLSGSNTVIENQLHSGIYFITVNIAGQNTTKKVVLK</sequence>
<dbReference type="InterPro" id="IPR026444">
    <property type="entry name" value="Secre_tail"/>
</dbReference>
<dbReference type="EMBL" id="VSSQ01069819">
    <property type="protein sequence ID" value="MPN21762.1"/>
    <property type="molecule type" value="Genomic_DNA"/>
</dbReference>
<feature type="domain" description="Secretion system C-terminal sorting" evidence="1">
    <location>
        <begin position="59"/>
        <end position="138"/>
    </location>
</feature>
<accession>A0A645G725</accession>
<dbReference type="Pfam" id="PF18962">
    <property type="entry name" value="Por_Secre_tail"/>
    <property type="match status" value="1"/>
</dbReference>
<organism evidence="2">
    <name type="scientific">bioreactor metagenome</name>
    <dbReference type="NCBI Taxonomy" id="1076179"/>
    <lineage>
        <taxon>unclassified sequences</taxon>
        <taxon>metagenomes</taxon>
        <taxon>ecological metagenomes</taxon>
    </lineage>
</organism>
<proteinExistence type="predicted"/>
<reference evidence="2" key="1">
    <citation type="submission" date="2019-08" db="EMBL/GenBank/DDBJ databases">
        <authorList>
            <person name="Kucharzyk K."/>
            <person name="Murdoch R.W."/>
            <person name="Higgins S."/>
            <person name="Loffler F."/>
        </authorList>
    </citation>
    <scope>NUCLEOTIDE SEQUENCE</scope>
</reference>
<evidence type="ECO:0000313" key="2">
    <source>
        <dbReference type="EMBL" id="MPN21762.1"/>
    </source>
</evidence>
<name>A0A645G725_9ZZZZ</name>